<dbReference type="InterPro" id="IPR002782">
    <property type="entry name" value="Mut7-C_RNAse_dom"/>
</dbReference>
<gene>
    <name evidence="3" type="ORF">H6P81_005582</name>
</gene>
<dbReference type="PANTHER" id="PTHR47765">
    <property type="entry name" value="3'-5' EXONUCLEASE DOMAIN-CONTAINING PROTEIN"/>
    <property type="match status" value="1"/>
</dbReference>
<dbReference type="GO" id="GO:0008408">
    <property type="term" value="F:3'-5' exonuclease activity"/>
    <property type="evidence" value="ECO:0007669"/>
    <property type="project" value="InterPro"/>
</dbReference>
<feature type="compositionally biased region" description="Basic residues" evidence="1">
    <location>
        <begin position="316"/>
        <end position="325"/>
    </location>
</feature>
<evidence type="ECO:0000313" key="3">
    <source>
        <dbReference type="EMBL" id="KAG9452678.1"/>
    </source>
</evidence>
<dbReference type="AlphaFoldDB" id="A0AAV7EV12"/>
<dbReference type="Pfam" id="PF01927">
    <property type="entry name" value="Mut7-C"/>
    <property type="match status" value="1"/>
</dbReference>
<dbReference type="GO" id="GO:0006139">
    <property type="term" value="P:nucleobase-containing compound metabolic process"/>
    <property type="evidence" value="ECO:0007669"/>
    <property type="project" value="InterPro"/>
</dbReference>
<keyword evidence="4" id="KW-1185">Reference proteome</keyword>
<feature type="region of interest" description="Disordered" evidence="1">
    <location>
        <begin position="313"/>
        <end position="338"/>
    </location>
</feature>
<dbReference type="SUPFAM" id="SSF53098">
    <property type="entry name" value="Ribonuclease H-like"/>
    <property type="match status" value="1"/>
</dbReference>
<comment type="caution">
    <text evidence="3">The sequence shown here is derived from an EMBL/GenBank/DDBJ whole genome shotgun (WGS) entry which is preliminary data.</text>
</comment>
<proteinExistence type="predicted"/>
<dbReference type="InterPro" id="IPR052408">
    <property type="entry name" value="Exonuclease_MUT-7-like"/>
</dbReference>
<dbReference type="InterPro" id="IPR036397">
    <property type="entry name" value="RNaseH_sf"/>
</dbReference>
<dbReference type="PANTHER" id="PTHR47765:SF2">
    <property type="entry name" value="EXONUCLEASE MUT-7 HOMOLOG"/>
    <property type="match status" value="1"/>
</dbReference>
<evidence type="ECO:0000256" key="1">
    <source>
        <dbReference type="SAM" id="MobiDB-lite"/>
    </source>
</evidence>
<accession>A0AAV7EV12</accession>
<dbReference type="Proteomes" id="UP000825729">
    <property type="component" value="Unassembled WGS sequence"/>
</dbReference>
<reference evidence="3 4" key="1">
    <citation type="submission" date="2021-07" db="EMBL/GenBank/DDBJ databases">
        <title>The Aristolochia fimbriata genome: insights into angiosperm evolution, floral development and chemical biosynthesis.</title>
        <authorList>
            <person name="Jiao Y."/>
        </authorList>
    </citation>
    <scope>NUCLEOTIDE SEQUENCE [LARGE SCALE GENOMIC DNA]</scope>
    <source>
        <strain evidence="3">IBCAS-2021</strain>
        <tissue evidence="3">Leaf</tissue>
    </source>
</reference>
<name>A0AAV7EV12_ARIFI</name>
<dbReference type="SMART" id="SM00474">
    <property type="entry name" value="35EXOc"/>
    <property type="match status" value="1"/>
</dbReference>
<feature type="domain" description="3'-5' exonuclease" evidence="2">
    <location>
        <begin position="18"/>
        <end position="218"/>
    </location>
</feature>
<dbReference type="Gene3D" id="3.30.420.10">
    <property type="entry name" value="Ribonuclease H-like superfamily/Ribonuclease H"/>
    <property type="match status" value="1"/>
</dbReference>
<dbReference type="GO" id="GO:0003676">
    <property type="term" value="F:nucleic acid binding"/>
    <property type="evidence" value="ECO:0007669"/>
    <property type="project" value="InterPro"/>
</dbReference>
<evidence type="ECO:0000313" key="4">
    <source>
        <dbReference type="Proteomes" id="UP000825729"/>
    </source>
</evidence>
<dbReference type="Pfam" id="PF01612">
    <property type="entry name" value="DNA_pol_A_exo1"/>
    <property type="match status" value="1"/>
</dbReference>
<evidence type="ECO:0000259" key="2">
    <source>
        <dbReference type="SMART" id="SM00474"/>
    </source>
</evidence>
<dbReference type="EMBL" id="JAINDJ010000003">
    <property type="protein sequence ID" value="KAG9452678.1"/>
    <property type="molecule type" value="Genomic_DNA"/>
</dbReference>
<organism evidence="3 4">
    <name type="scientific">Aristolochia fimbriata</name>
    <name type="common">White veined hardy Dutchman's pipe vine</name>
    <dbReference type="NCBI Taxonomy" id="158543"/>
    <lineage>
        <taxon>Eukaryota</taxon>
        <taxon>Viridiplantae</taxon>
        <taxon>Streptophyta</taxon>
        <taxon>Embryophyta</taxon>
        <taxon>Tracheophyta</taxon>
        <taxon>Spermatophyta</taxon>
        <taxon>Magnoliopsida</taxon>
        <taxon>Magnoliidae</taxon>
        <taxon>Piperales</taxon>
        <taxon>Aristolochiaceae</taxon>
        <taxon>Aristolochia</taxon>
    </lineage>
</organism>
<dbReference type="InterPro" id="IPR002562">
    <property type="entry name" value="3'-5'_exonuclease_dom"/>
</dbReference>
<dbReference type="InterPro" id="IPR012337">
    <property type="entry name" value="RNaseH-like_sf"/>
</dbReference>
<protein>
    <recommendedName>
        <fullName evidence="2">3'-5' exonuclease domain-containing protein</fullName>
    </recommendedName>
</protein>
<sequence>MDGREAAIGKLPFEIHFVSSIETEEFSRFQSALSRSSVIGLDAEWKPCRTPNSTSFPPVSLLQIACGCRTLSDRKYDFQVFLLDLQSLPLPAVWKLLVDMFVSPNILKLGFRFKQDLAYLSSTFCARGCEPGFTEVEPYVDILSIYHHLREQSSGKKLPKESKSLAAICNELLGVRLAKEFQCSDWSLRPLTEEQKSYAAADAYYLLEIFSIFQFRFLDEGNSLHNTSGFASSNGLLGLKMILQKSELWQNNILRPKVSDASTMIRSISYLIQPCGHSGGAPIFHSNMLQIDSSLRKIFRKYGERIILTDSDRRPKVSRKEKKHSTASSNAKKSPEPEIDWQAPAPWDCAMGGDGCPKFLCDFMVEGLAKHLRCVGIDAAVPFSRKPEPRELLNQAHREKRVVLTRDRRLLSHQYLVNNQVYRVKSLLKNDQLVEVINTFQLKISEDQLMSRCTKCNGRFIQKPMTTEEAIEAAKGIQVIPKCLFGQNLEFWQCMNCSQVYWEGSQYHSAVQQFVDLCKLKE</sequence>